<reference evidence="3" key="1">
    <citation type="journal article" date="2020" name="Nature">
        <title>Giant virus diversity and host interactions through global metagenomics.</title>
        <authorList>
            <person name="Schulz F."/>
            <person name="Roux S."/>
            <person name="Paez-Espino D."/>
            <person name="Jungbluth S."/>
            <person name="Walsh D.A."/>
            <person name="Denef V.J."/>
            <person name="McMahon K.D."/>
            <person name="Konstantinidis K.T."/>
            <person name="Eloe-Fadrosh E.A."/>
            <person name="Kyrpides N.C."/>
            <person name="Woyke T."/>
        </authorList>
    </citation>
    <scope>NUCLEOTIDE SEQUENCE</scope>
    <source>
        <strain evidence="3">GVMAG-S-3300013006-138</strain>
    </source>
</reference>
<dbReference type="EMBL" id="MN740926">
    <property type="protein sequence ID" value="QHU18247.1"/>
    <property type="molecule type" value="Genomic_DNA"/>
</dbReference>
<dbReference type="AlphaFoldDB" id="A0A6C0KNE3"/>
<keyword evidence="2" id="KW-0472">Membrane</keyword>
<proteinExistence type="predicted"/>
<evidence type="ECO:0000313" key="3">
    <source>
        <dbReference type="EMBL" id="QHU18247.1"/>
    </source>
</evidence>
<sequence>MEATISTISVAIILIAPLLESFKISCAFVENTLVRLLLVLFVVYGISLGHMPGLLAFLAAYSLLIERNHEVLTLFPNQKPRWPTAAYGFPIQAAPLTGVHEEIPFDIPHTSEEGHAVSESHGESTEVHEYERAEDLKDSIPRITVAPNSSDAPEFYKSKGLL</sequence>
<organism evidence="3">
    <name type="scientific">viral metagenome</name>
    <dbReference type="NCBI Taxonomy" id="1070528"/>
    <lineage>
        <taxon>unclassified sequences</taxon>
        <taxon>metagenomes</taxon>
        <taxon>organismal metagenomes</taxon>
    </lineage>
</organism>
<name>A0A6C0KNE3_9ZZZZ</name>
<accession>A0A6C0KNE3</accession>
<evidence type="ECO:0000256" key="2">
    <source>
        <dbReference type="SAM" id="Phobius"/>
    </source>
</evidence>
<feature type="region of interest" description="Disordered" evidence="1">
    <location>
        <begin position="112"/>
        <end position="162"/>
    </location>
</feature>
<protein>
    <submittedName>
        <fullName evidence="3">Uncharacterized protein</fullName>
    </submittedName>
</protein>
<feature type="transmembrane region" description="Helical" evidence="2">
    <location>
        <begin position="36"/>
        <end position="64"/>
    </location>
</feature>
<keyword evidence="2" id="KW-0812">Transmembrane</keyword>
<keyword evidence="2" id="KW-1133">Transmembrane helix</keyword>
<evidence type="ECO:0000256" key="1">
    <source>
        <dbReference type="SAM" id="MobiDB-lite"/>
    </source>
</evidence>
<feature type="compositionally biased region" description="Basic and acidic residues" evidence="1">
    <location>
        <begin position="112"/>
        <end position="140"/>
    </location>
</feature>